<dbReference type="InterPro" id="IPR043594">
    <property type="entry name" value="HMGL"/>
</dbReference>
<reference evidence="5" key="1">
    <citation type="journal article" date="2014" name="Int. J. Syst. Evol. Microbiol.">
        <title>Complete genome sequence of Corynebacterium casei LMG S-19264T (=DSM 44701T), isolated from a smear-ripened cheese.</title>
        <authorList>
            <consortium name="US DOE Joint Genome Institute (JGI-PGF)"/>
            <person name="Walter F."/>
            <person name="Albersmeier A."/>
            <person name="Kalinowski J."/>
            <person name="Ruckert C."/>
        </authorList>
    </citation>
    <scope>NUCLEOTIDE SEQUENCE</scope>
    <source>
        <strain evidence="5">VKM Ac-1069</strain>
    </source>
</reference>
<evidence type="ECO:0000259" key="4">
    <source>
        <dbReference type="PROSITE" id="PS50991"/>
    </source>
</evidence>
<dbReference type="GO" id="GO:0046872">
    <property type="term" value="F:metal ion binding"/>
    <property type="evidence" value="ECO:0007669"/>
    <property type="project" value="UniProtKB-KW"/>
</dbReference>
<dbReference type="RefSeq" id="WP_063739717.1">
    <property type="nucleotide sequence ID" value="NZ_BAAAUZ010000011.1"/>
</dbReference>
<dbReference type="InterPro" id="IPR000891">
    <property type="entry name" value="PYR_CT"/>
</dbReference>
<dbReference type="CDD" id="cd07938">
    <property type="entry name" value="DRE_TIM_HMGL"/>
    <property type="match status" value="1"/>
</dbReference>
<evidence type="ECO:0000256" key="2">
    <source>
        <dbReference type="ARBA" id="ARBA00022723"/>
    </source>
</evidence>
<keyword evidence="6" id="KW-1185">Reference proteome</keyword>
<comment type="similarity">
    <text evidence="1">Belongs to the HMG-CoA lyase family.</text>
</comment>
<dbReference type="PROSITE" id="PS50991">
    <property type="entry name" value="PYR_CT"/>
    <property type="match status" value="1"/>
</dbReference>
<feature type="domain" description="Pyruvate carboxyltransferase" evidence="4">
    <location>
        <begin position="16"/>
        <end position="294"/>
    </location>
</feature>
<dbReference type="InterPro" id="IPR013785">
    <property type="entry name" value="Aldolase_TIM"/>
</dbReference>
<sequence>MTVLPPDPTLIDAAEVTLCEVWPRDGIQGWSSTVSTDDKLAVIAAALASGVSEVDATSFVSPKATTQFGDAEELLVRMHEAGLKATVRVLTVNTRSFDRIAANPLLRETIDICGFPISASEAHNLANLRRSHADHLEALARMIDRCADLALTPLFCVATAYGCPLEGVVARERVLELARWAYDRGVRTIMLGDTTGMADPRHAWELFTLLGRELPEARLVGHFHDTRGSGIANTLAAIAAGVRVVDASLGGLGGEPPSVEQNHSGESGNVCTEDLVAVLQRMGYRTGIDLDLLLDAGRLVERVCGTTLRSQVLRTGPAVPAR</sequence>
<evidence type="ECO:0000256" key="3">
    <source>
        <dbReference type="ARBA" id="ARBA00023239"/>
    </source>
</evidence>
<evidence type="ECO:0000313" key="6">
    <source>
        <dbReference type="Proteomes" id="UP001143463"/>
    </source>
</evidence>
<organism evidence="5 6">
    <name type="scientific">Pseudonocardia halophobica</name>
    <dbReference type="NCBI Taxonomy" id="29401"/>
    <lineage>
        <taxon>Bacteria</taxon>
        <taxon>Bacillati</taxon>
        <taxon>Actinomycetota</taxon>
        <taxon>Actinomycetes</taxon>
        <taxon>Pseudonocardiales</taxon>
        <taxon>Pseudonocardiaceae</taxon>
        <taxon>Pseudonocardia</taxon>
    </lineage>
</organism>
<dbReference type="Pfam" id="PF00682">
    <property type="entry name" value="HMGL-like"/>
    <property type="match status" value="1"/>
</dbReference>
<dbReference type="Proteomes" id="UP001143463">
    <property type="component" value="Unassembled WGS sequence"/>
</dbReference>
<gene>
    <name evidence="5" type="ORF">GCM10017577_09240</name>
</gene>
<name>A0A9W6L023_9PSEU</name>
<comment type="caution">
    <text evidence="5">The sequence shown here is derived from an EMBL/GenBank/DDBJ whole genome shotgun (WGS) entry which is preliminary data.</text>
</comment>
<keyword evidence="2" id="KW-0479">Metal-binding</keyword>
<dbReference type="SUPFAM" id="SSF51569">
    <property type="entry name" value="Aldolase"/>
    <property type="match status" value="1"/>
</dbReference>
<dbReference type="PANTHER" id="PTHR42738">
    <property type="entry name" value="HYDROXYMETHYLGLUTARYL-COA LYASE"/>
    <property type="match status" value="1"/>
</dbReference>
<proteinExistence type="inferred from homology"/>
<evidence type="ECO:0000256" key="1">
    <source>
        <dbReference type="ARBA" id="ARBA00009405"/>
    </source>
</evidence>
<evidence type="ECO:0000313" key="5">
    <source>
        <dbReference type="EMBL" id="GLL09784.1"/>
    </source>
</evidence>
<dbReference type="EMBL" id="BSFQ01000003">
    <property type="protein sequence ID" value="GLL09784.1"/>
    <property type="molecule type" value="Genomic_DNA"/>
</dbReference>
<dbReference type="GO" id="GO:0004419">
    <property type="term" value="F:hydroxymethylglutaryl-CoA lyase activity"/>
    <property type="evidence" value="ECO:0007669"/>
    <property type="project" value="TreeGrafter"/>
</dbReference>
<dbReference type="PANTHER" id="PTHR42738:SF7">
    <property type="entry name" value="HYDROXYMETHYLGLUTARYL-COA LYASE"/>
    <property type="match status" value="1"/>
</dbReference>
<keyword evidence="3 5" id="KW-0456">Lyase</keyword>
<protein>
    <submittedName>
        <fullName evidence="5">Hydroxymethylglutaryl-CoA lyase</fullName>
    </submittedName>
</protein>
<reference evidence="5" key="2">
    <citation type="submission" date="2023-01" db="EMBL/GenBank/DDBJ databases">
        <authorList>
            <person name="Sun Q."/>
            <person name="Evtushenko L."/>
        </authorList>
    </citation>
    <scope>NUCLEOTIDE SEQUENCE</scope>
    <source>
        <strain evidence="5">VKM Ac-1069</strain>
    </source>
</reference>
<dbReference type="GO" id="GO:0006552">
    <property type="term" value="P:L-leucine catabolic process"/>
    <property type="evidence" value="ECO:0007669"/>
    <property type="project" value="TreeGrafter"/>
</dbReference>
<dbReference type="Gene3D" id="3.20.20.70">
    <property type="entry name" value="Aldolase class I"/>
    <property type="match status" value="1"/>
</dbReference>
<dbReference type="GO" id="GO:0046951">
    <property type="term" value="P:ketone body biosynthetic process"/>
    <property type="evidence" value="ECO:0007669"/>
    <property type="project" value="TreeGrafter"/>
</dbReference>
<accession>A0A9W6L023</accession>
<dbReference type="AlphaFoldDB" id="A0A9W6L023"/>